<protein>
    <submittedName>
        <fullName evidence="2">Uncharacterized protein</fullName>
    </submittedName>
</protein>
<dbReference type="EMBL" id="FIHD01000017">
    <property type="protein sequence ID" value="CYU92901.1"/>
    <property type="molecule type" value="Genomic_DNA"/>
</dbReference>
<dbReference type="AlphaFoldDB" id="A0A0Z8MBD0"/>
<evidence type="ECO:0000313" key="4">
    <source>
        <dbReference type="Proteomes" id="UP000074850"/>
    </source>
</evidence>
<dbReference type="Proteomes" id="UP000074850">
    <property type="component" value="Unassembled WGS sequence"/>
</dbReference>
<sequence length="42" mass="4560">MNLYKNERTGAEITTECELKGDWKLVSASGKEGKKKAASASE</sequence>
<evidence type="ECO:0000313" key="3">
    <source>
        <dbReference type="Proteomes" id="UP000073494"/>
    </source>
</evidence>
<reference evidence="3 4" key="1">
    <citation type="submission" date="2016-02" db="EMBL/GenBank/DDBJ databases">
        <authorList>
            <consortium name="Pathogen Informatics"/>
        </authorList>
    </citation>
    <scope>NUCLEOTIDE SEQUENCE [LARGE SCALE GENOMIC DNA]</scope>
    <source>
        <strain evidence="1 3">LSS54</strain>
        <strain evidence="2 4">LSS64</strain>
    </source>
</reference>
<dbReference type="Proteomes" id="UP000073494">
    <property type="component" value="Unassembled WGS sequence"/>
</dbReference>
<evidence type="ECO:0000313" key="1">
    <source>
        <dbReference type="EMBL" id="CYU92901.1"/>
    </source>
</evidence>
<organism evidence="2 4">
    <name type="scientific">Streptococcus suis</name>
    <dbReference type="NCBI Taxonomy" id="1307"/>
    <lineage>
        <taxon>Bacteria</taxon>
        <taxon>Bacillati</taxon>
        <taxon>Bacillota</taxon>
        <taxon>Bacilli</taxon>
        <taxon>Lactobacillales</taxon>
        <taxon>Streptococcaceae</taxon>
        <taxon>Streptococcus</taxon>
    </lineage>
</organism>
<evidence type="ECO:0000313" key="2">
    <source>
        <dbReference type="EMBL" id="CYV42398.1"/>
    </source>
</evidence>
<accession>A0A0Z8MBD0</accession>
<gene>
    <name evidence="1" type="ORF">ERS132416_01112</name>
    <name evidence="2" type="ORF">ERS132426_01565</name>
</gene>
<proteinExistence type="predicted"/>
<dbReference type="RefSeq" id="WP_261292009.1">
    <property type="nucleotide sequence ID" value="NZ_CEFC01000184.1"/>
</dbReference>
<dbReference type="EMBL" id="FIHM01000037">
    <property type="protein sequence ID" value="CYV42398.1"/>
    <property type="molecule type" value="Genomic_DNA"/>
</dbReference>
<name>A0A0Z8MBD0_STRSU</name>